<evidence type="ECO:0000256" key="2">
    <source>
        <dbReference type="ARBA" id="ARBA00007409"/>
    </source>
</evidence>
<dbReference type="PROSITE" id="PS51354">
    <property type="entry name" value="GLUTAREDOXIN_2"/>
    <property type="match status" value="1"/>
</dbReference>
<evidence type="ECO:0000256" key="7">
    <source>
        <dbReference type="ARBA" id="ARBA00022585"/>
    </source>
</evidence>
<evidence type="ECO:0000256" key="6">
    <source>
        <dbReference type="ARBA" id="ARBA00022516"/>
    </source>
</evidence>
<reference evidence="20" key="2">
    <citation type="submission" date="2025-08" db="UniProtKB">
        <authorList>
            <consortium name="Ensembl"/>
        </authorList>
    </citation>
    <scope>IDENTIFICATION</scope>
</reference>
<evidence type="ECO:0000256" key="17">
    <source>
        <dbReference type="ARBA" id="ARBA00031041"/>
    </source>
</evidence>
<evidence type="ECO:0000256" key="14">
    <source>
        <dbReference type="ARBA" id="ARBA00023235"/>
    </source>
</evidence>
<dbReference type="GO" id="GO:0001516">
    <property type="term" value="P:prostaglandin biosynthetic process"/>
    <property type="evidence" value="ECO:0007669"/>
    <property type="project" value="UniProtKB-UniPathway"/>
</dbReference>
<evidence type="ECO:0000256" key="10">
    <source>
        <dbReference type="ARBA" id="ARBA00022989"/>
    </source>
</evidence>
<evidence type="ECO:0000256" key="12">
    <source>
        <dbReference type="ARBA" id="ARBA00023136"/>
    </source>
</evidence>
<dbReference type="CDD" id="cd03040">
    <property type="entry name" value="GST_N_mPGES2"/>
    <property type="match status" value="1"/>
</dbReference>
<dbReference type="RefSeq" id="XP_029916576.1">
    <property type="nucleotide sequence ID" value="XM_030060716.1"/>
</dbReference>
<evidence type="ECO:0000256" key="8">
    <source>
        <dbReference type="ARBA" id="ARBA00022692"/>
    </source>
</evidence>
<dbReference type="GO" id="GO:0050220">
    <property type="term" value="F:prostaglandin-E synthase activity"/>
    <property type="evidence" value="ECO:0007669"/>
    <property type="project" value="UniProtKB-EC"/>
</dbReference>
<keyword evidence="14" id="KW-0413">Isomerase</keyword>
<keyword evidence="9" id="KW-0276">Fatty acid metabolism</keyword>
<dbReference type="CDD" id="cd03197">
    <property type="entry name" value="GST_C_mPGES2"/>
    <property type="match status" value="1"/>
</dbReference>
<evidence type="ECO:0000256" key="11">
    <source>
        <dbReference type="ARBA" id="ARBA00023098"/>
    </source>
</evidence>
<keyword evidence="7" id="KW-0643">Prostaglandin biosynthesis</keyword>
<dbReference type="SFLD" id="SFLDS00019">
    <property type="entry name" value="Glutathione_Transferase_(cytos"/>
    <property type="match status" value="1"/>
</dbReference>
<dbReference type="SFLD" id="SFLDG01203">
    <property type="entry name" value="Prostaglandin_E_synthase_like1"/>
    <property type="match status" value="1"/>
</dbReference>
<dbReference type="FunFam" id="3.40.30.10:FF:000114">
    <property type="entry name" value="Prostaglandin E synthase 2"/>
    <property type="match status" value="1"/>
</dbReference>
<dbReference type="GO" id="GO:0012505">
    <property type="term" value="C:endomembrane system"/>
    <property type="evidence" value="ECO:0007669"/>
    <property type="project" value="UniProtKB-SubCell"/>
</dbReference>
<comment type="similarity">
    <text evidence="2">Belongs to the GST superfamily.</text>
</comment>
<gene>
    <name evidence="20" type="primary">PTGES2</name>
    <name evidence="20" type="synonym">ptgesl</name>
</gene>
<dbReference type="Pfam" id="PF13417">
    <property type="entry name" value="GST_N_3"/>
    <property type="match status" value="1"/>
</dbReference>
<dbReference type="InterPro" id="IPR011767">
    <property type="entry name" value="GLR_AS"/>
</dbReference>
<keyword evidence="5" id="KW-0644">Prostaglandin metabolism</keyword>
<dbReference type="PANTHER" id="PTHR12782">
    <property type="entry name" value="MICROSOMAL PROSTAGLANDIN E SYNTHASE-2"/>
    <property type="match status" value="1"/>
</dbReference>
<reference evidence="20" key="3">
    <citation type="submission" date="2025-09" db="UniProtKB">
        <authorList>
            <consortium name="Ensembl"/>
        </authorList>
    </citation>
    <scope>IDENTIFICATION</scope>
</reference>
<dbReference type="EC" id="5.3.99.3" evidence="3"/>
<dbReference type="InterPro" id="IPR034334">
    <property type="entry name" value="PGES2"/>
</dbReference>
<evidence type="ECO:0000313" key="20">
    <source>
        <dbReference type="Ensembl" id="ENSMMDP00005028881.1"/>
    </source>
</evidence>
<dbReference type="UniPathway" id="UPA00662"/>
<keyword evidence="6" id="KW-0444">Lipid biosynthesis</keyword>
<dbReference type="InterPro" id="IPR010987">
    <property type="entry name" value="Glutathione-S-Trfase_C-like"/>
</dbReference>
<dbReference type="PROSITE" id="PS00195">
    <property type="entry name" value="GLUTAREDOXIN_1"/>
    <property type="match status" value="1"/>
</dbReference>
<comment type="pathway">
    <text evidence="1">Lipid metabolism; prostaglandin biosynthesis.</text>
</comment>
<proteinExistence type="inferred from homology"/>
<dbReference type="Gene3D" id="3.40.30.10">
    <property type="entry name" value="Glutaredoxin"/>
    <property type="match status" value="1"/>
</dbReference>
<dbReference type="InterPro" id="IPR040079">
    <property type="entry name" value="Glutathione_S-Trfase"/>
</dbReference>
<sequence length="374" mass="42346">MAAACARRLGKVGWMLLEAPARRAGTVPVSVGNLAACGSRRAYGTGGAGLRARLLGGSGCRALGCAFLLGGGLGLYQTVRLSVQQHLAEQDAKAAGGDLKLTLYQYKTCPFCSKVRAFLDYHGLPYEIVEVNPVMRQEIKWSTYRKVPILMVNSDLQLNDSSVIISSLKTYLVGREKSLEEILRCYPEMKSVNERGKEVTEYNNKYWLMLSLDETQHMYPEKSLQKEEMKWRQWADDWLVHLISPNVYRTTGEALASFDYIVREGKFGTYEGFFAKYVGAAAMFIIAKRLKSRHNLQDDVRQDLYKAVNDWVAAIGKKRKFMGGEEPNLADLAVFGVLRVMEGLQAFDDMMENTKVKFWYRRMERATQNHEGRK</sequence>
<dbReference type="AlphaFoldDB" id="A0A667Z6U2"/>
<accession>A0A667Z6U2</accession>
<dbReference type="PANTHER" id="PTHR12782:SF5">
    <property type="entry name" value="PROSTAGLANDIN E SYNTHASE 2"/>
    <property type="match status" value="1"/>
</dbReference>
<dbReference type="SUPFAM" id="SSF52833">
    <property type="entry name" value="Thioredoxin-like"/>
    <property type="match status" value="1"/>
</dbReference>
<evidence type="ECO:0000256" key="18">
    <source>
        <dbReference type="ARBA" id="ARBA00037847"/>
    </source>
</evidence>
<evidence type="ECO:0000256" key="5">
    <source>
        <dbReference type="ARBA" id="ARBA00022501"/>
    </source>
</evidence>
<dbReference type="InParanoid" id="A0A667Z6U2"/>
<keyword evidence="21" id="KW-1185">Reference proteome</keyword>
<dbReference type="SUPFAM" id="SSF47616">
    <property type="entry name" value="GST C-terminal domain-like"/>
    <property type="match status" value="1"/>
</dbReference>
<keyword evidence="13" id="KW-0275">Fatty acid biosynthesis</keyword>
<protein>
    <recommendedName>
        <fullName evidence="4">Prostaglandin E synthase 2</fullName>
        <ecNumber evidence="3">5.3.99.3</ecNumber>
    </recommendedName>
    <alternativeName>
        <fullName evidence="17">Microsomal prostaglandin E synthase 2</fullName>
    </alternativeName>
</protein>
<evidence type="ECO:0000256" key="4">
    <source>
        <dbReference type="ARBA" id="ARBA00019474"/>
    </source>
</evidence>
<evidence type="ECO:0000259" key="19">
    <source>
        <dbReference type="PROSITE" id="PS50405"/>
    </source>
</evidence>
<evidence type="ECO:0000256" key="9">
    <source>
        <dbReference type="ARBA" id="ARBA00022832"/>
    </source>
</evidence>
<dbReference type="GeneID" id="115365626"/>
<dbReference type="InterPro" id="IPR004045">
    <property type="entry name" value="Glutathione_S-Trfase_N"/>
</dbReference>
<dbReference type="InterPro" id="IPR034335">
    <property type="entry name" value="PGES2_C"/>
</dbReference>
<evidence type="ECO:0000256" key="13">
    <source>
        <dbReference type="ARBA" id="ARBA00023160"/>
    </source>
</evidence>
<evidence type="ECO:0000256" key="15">
    <source>
        <dbReference type="ARBA" id="ARBA00023930"/>
    </source>
</evidence>
<dbReference type="InterPro" id="IPR036249">
    <property type="entry name" value="Thioredoxin-like_sf"/>
</dbReference>
<comment type="catalytic activity">
    <reaction evidence="15">
        <text>prostaglandin H2 = (12S)-hydroxy-(5Z,8E,10E)-heptadecatrienoate + malonaldehyde</text>
        <dbReference type="Rhea" id="RHEA:48644"/>
        <dbReference type="ChEBI" id="CHEBI:57405"/>
        <dbReference type="ChEBI" id="CHEBI:90694"/>
        <dbReference type="ChEBI" id="CHEBI:566274"/>
    </reaction>
    <physiologicalReaction direction="left-to-right" evidence="15">
        <dbReference type="Rhea" id="RHEA:48645"/>
    </physiologicalReaction>
</comment>
<keyword evidence="8" id="KW-0812">Transmembrane</keyword>
<dbReference type="FunFam" id="1.20.1050.10:FF:000028">
    <property type="entry name" value="Prostaglandin E synthase 2"/>
    <property type="match status" value="1"/>
</dbReference>
<dbReference type="PROSITE" id="PS50405">
    <property type="entry name" value="GST_CTER"/>
    <property type="match status" value="1"/>
</dbReference>
<dbReference type="GeneTree" id="ENSGT00390000000224"/>
<keyword evidence="11" id="KW-0443">Lipid metabolism</keyword>
<dbReference type="Ensembl" id="ENSMMDT00005029565.1">
    <property type="protein sequence ID" value="ENSMMDP00005028881.1"/>
    <property type="gene ID" value="ENSMMDG00005013751.1"/>
</dbReference>
<evidence type="ECO:0000313" key="21">
    <source>
        <dbReference type="Proteomes" id="UP000472263"/>
    </source>
</evidence>
<evidence type="ECO:0000256" key="16">
    <source>
        <dbReference type="ARBA" id="ARBA00023931"/>
    </source>
</evidence>
<dbReference type="InterPro" id="IPR036282">
    <property type="entry name" value="Glutathione-S-Trfase_C_sf"/>
</dbReference>
<keyword evidence="12" id="KW-0472">Membrane</keyword>
<evidence type="ECO:0000256" key="3">
    <source>
        <dbReference type="ARBA" id="ARBA00012203"/>
    </source>
</evidence>
<dbReference type="Gene3D" id="6.20.200.30">
    <property type="match status" value="1"/>
</dbReference>
<name>A0A667Z6U2_9TELE</name>
<reference evidence="20" key="1">
    <citation type="submission" date="2019-06" db="EMBL/GenBank/DDBJ databases">
        <authorList>
            <consortium name="Wellcome Sanger Institute Data Sharing"/>
        </authorList>
    </citation>
    <scope>NUCLEOTIDE SEQUENCE [LARGE SCALE GENOMIC DNA]</scope>
</reference>
<dbReference type="Proteomes" id="UP000472263">
    <property type="component" value="Chromosome 9"/>
</dbReference>
<dbReference type="FunCoup" id="A0A667Z6U2">
    <property type="interactions" value="1576"/>
</dbReference>
<comment type="subcellular location">
    <subcellularLocation>
        <location evidence="18">Endomembrane system</location>
        <topology evidence="18">Single-pass membrane protein</topology>
    </subcellularLocation>
</comment>
<evidence type="ECO:0000256" key="1">
    <source>
        <dbReference type="ARBA" id="ARBA00004702"/>
    </source>
</evidence>
<dbReference type="OrthoDB" id="423541at2759"/>
<keyword evidence="10" id="KW-1133">Transmembrane helix</keyword>
<organism evidence="20 21">
    <name type="scientific">Myripristis murdjan</name>
    <name type="common">pinecone soldierfish</name>
    <dbReference type="NCBI Taxonomy" id="586833"/>
    <lineage>
        <taxon>Eukaryota</taxon>
        <taxon>Metazoa</taxon>
        <taxon>Chordata</taxon>
        <taxon>Craniata</taxon>
        <taxon>Vertebrata</taxon>
        <taxon>Euteleostomi</taxon>
        <taxon>Actinopterygii</taxon>
        <taxon>Neopterygii</taxon>
        <taxon>Teleostei</taxon>
        <taxon>Neoteleostei</taxon>
        <taxon>Acanthomorphata</taxon>
        <taxon>Holocentriformes</taxon>
        <taxon>Holocentridae</taxon>
        <taxon>Myripristis</taxon>
    </lineage>
</organism>
<dbReference type="Gene3D" id="1.20.1050.10">
    <property type="match status" value="1"/>
</dbReference>
<feature type="domain" description="GST C-terminal" evidence="19">
    <location>
        <begin position="260"/>
        <end position="374"/>
    </location>
</feature>
<dbReference type="GO" id="GO:0005739">
    <property type="term" value="C:mitochondrion"/>
    <property type="evidence" value="ECO:0007669"/>
    <property type="project" value="TreeGrafter"/>
</dbReference>
<dbReference type="SFLD" id="SFLDG01182">
    <property type="entry name" value="Prostaglandin_E_synthase_like"/>
    <property type="match status" value="1"/>
</dbReference>
<comment type="catalytic activity">
    <reaction evidence="16">
        <text>prostaglandin H2 = prostaglandin E2</text>
        <dbReference type="Rhea" id="RHEA:12893"/>
        <dbReference type="ChEBI" id="CHEBI:57405"/>
        <dbReference type="ChEBI" id="CHEBI:606564"/>
        <dbReference type="EC" id="5.3.99.3"/>
    </reaction>
    <physiologicalReaction direction="left-to-right" evidence="16">
        <dbReference type="Rhea" id="RHEA:12894"/>
    </physiologicalReaction>
</comment>